<feature type="compositionally biased region" description="Acidic residues" evidence="2">
    <location>
        <begin position="204"/>
        <end position="220"/>
    </location>
</feature>
<protein>
    <submittedName>
        <fullName evidence="3">Uncharacterized protein</fullName>
    </submittedName>
</protein>
<comment type="caution">
    <text evidence="3">The sequence shown here is derived from an EMBL/GenBank/DDBJ whole genome shotgun (WGS) entry which is preliminary data.</text>
</comment>
<keyword evidence="1" id="KW-0175">Coiled coil</keyword>
<feature type="coiled-coil region" evidence="1">
    <location>
        <begin position="356"/>
        <end position="404"/>
    </location>
</feature>
<reference evidence="3 4" key="1">
    <citation type="journal article" date="2019" name="Nat. Ecol. Evol.">
        <title>Megaphylogeny resolves global patterns of mushroom evolution.</title>
        <authorList>
            <person name="Varga T."/>
            <person name="Krizsan K."/>
            <person name="Foldi C."/>
            <person name="Dima B."/>
            <person name="Sanchez-Garcia M."/>
            <person name="Sanchez-Ramirez S."/>
            <person name="Szollosi G.J."/>
            <person name="Szarkandi J.G."/>
            <person name="Papp V."/>
            <person name="Albert L."/>
            <person name="Andreopoulos W."/>
            <person name="Angelini C."/>
            <person name="Antonin V."/>
            <person name="Barry K.W."/>
            <person name="Bougher N.L."/>
            <person name="Buchanan P."/>
            <person name="Buyck B."/>
            <person name="Bense V."/>
            <person name="Catcheside P."/>
            <person name="Chovatia M."/>
            <person name="Cooper J."/>
            <person name="Damon W."/>
            <person name="Desjardin D."/>
            <person name="Finy P."/>
            <person name="Geml J."/>
            <person name="Haridas S."/>
            <person name="Hughes K."/>
            <person name="Justo A."/>
            <person name="Karasinski D."/>
            <person name="Kautmanova I."/>
            <person name="Kiss B."/>
            <person name="Kocsube S."/>
            <person name="Kotiranta H."/>
            <person name="LaButti K.M."/>
            <person name="Lechner B.E."/>
            <person name="Liimatainen K."/>
            <person name="Lipzen A."/>
            <person name="Lukacs Z."/>
            <person name="Mihaltcheva S."/>
            <person name="Morgado L.N."/>
            <person name="Niskanen T."/>
            <person name="Noordeloos M.E."/>
            <person name="Ohm R.A."/>
            <person name="Ortiz-Santana B."/>
            <person name="Ovrebo C."/>
            <person name="Racz N."/>
            <person name="Riley R."/>
            <person name="Savchenko A."/>
            <person name="Shiryaev A."/>
            <person name="Soop K."/>
            <person name="Spirin V."/>
            <person name="Szebenyi C."/>
            <person name="Tomsovsky M."/>
            <person name="Tulloss R.E."/>
            <person name="Uehling J."/>
            <person name="Grigoriev I.V."/>
            <person name="Vagvolgyi C."/>
            <person name="Papp T."/>
            <person name="Martin F.M."/>
            <person name="Miettinen O."/>
            <person name="Hibbett D.S."/>
            <person name="Nagy L.G."/>
        </authorList>
    </citation>
    <scope>NUCLEOTIDE SEQUENCE [LARGE SCALE GENOMIC DNA]</scope>
    <source>
        <strain evidence="3 4">FP101781</strain>
    </source>
</reference>
<dbReference type="EMBL" id="QPFP01000003">
    <property type="protein sequence ID" value="TEB38230.1"/>
    <property type="molecule type" value="Genomic_DNA"/>
</dbReference>
<evidence type="ECO:0000256" key="1">
    <source>
        <dbReference type="SAM" id="Coils"/>
    </source>
</evidence>
<gene>
    <name evidence="3" type="ORF">FA13DRAFT_1786039</name>
</gene>
<evidence type="ECO:0000313" key="3">
    <source>
        <dbReference type="EMBL" id="TEB38230.1"/>
    </source>
</evidence>
<accession>A0A4Y7TVM1</accession>
<feature type="region of interest" description="Disordered" evidence="2">
    <location>
        <begin position="113"/>
        <end position="235"/>
    </location>
</feature>
<proteinExistence type="predicted"/>
<evidence type="ECO:0000313" key="4">
    <source>
        <dbReference type="Proteomes" id="UP000298030"/>
    </source>
</evidence>
<name>A0A4Y7TVM1_COPMI</name>
<sequence length="424" mass="46080">MSQVAAPSNMMAPGSVHPQYYQAPTTRVNQHNGGPPPQVQAAHVSPFQNGPYYPPAFFFHQQAPDGQNPPPQAYPYHPNWYPMQHHPMYQALAPPPSSQAPASASIIAPGIPAASEPATTRAAPSAPQPAFGIDPSMLADGELLPLPPSVPPHREPAQAPAITQVSAEGLGSAAPVENPGEASPEIPAQEGTVSRPNKRRHAEEDDGVEESLSDEEEDDGGKDGSASSPTESKKKRLVACKSNPIFKHVVGAGSGGELRGVEEQSDAEKIFCTRELPDPFALQAASTCHYRRNIPEIITRIENFASRCRCLAYFAIQHFESGENFYYYISDELRNWAPTDVREIHKKVASTFSSVMSAYQAAKVELQHEVETAKNRATEAERKATELTEQAVAMQKEHERLLLEHARDQAELQRLRGASAVPLA</sequence>
<dbReference type="AlphaFoldDB" id="A0A4Y7TVM1"/>
<organism evidence="3 4">
    <name type="scientific">Coprinellus micaceus</name>
    <name type="common">Glistening ink-cap mushroom</name>
    <name type="synonym">Coprinus micaceus</name>
    <dbReference type="NCBI Taxonomy" id="71717"/>
    <lineage>
        <taxon>Eukaryota</taxon>
        <taxon>Fungi</taxon>
        <taxon>Dikarya</taxon>
        <taxon>Basidiomycota</taxon>
        <taxon>Agaricomycotina</taxon>
        <taxon>Agaricomycetes</taxon>
        <taxon>Agaricomycetidae</taxon>
        <taxon>Agaricales</taxon>
        <taxon>Agaricineae</taxon>
        <taxon>Psathyrellaceae</taxon>
        <taxon>Coprinellus</taxon>
    </lineage>
</organism>
<keyword evidence="4" id="KW-1185">Reference proteome</keyword>
<dbReference type="Proteomes" id="UP000298030">
    <property type="component" value="Unassembled WGS sequence"/>
</dbReference>
<evidence type="ECO:0000256" key="2">
    <source>
        <dbReference type="SAM" id="MobiDB-lite"/>
    </source>
</evidence>